<dbReference type="GO" id="GO:0044322">
    <property type="term" value="C:endoplasmic reticulum quality control compartment"/>
    <property type="evidence" value="ECO:0007669"/>
    <property type="project" value="GOC"/>
</dbReference>
<dbReference type="GO" id="GO:1904380">
    <property type="term" value="P:endoplasmic reticulum mannose trimming"/>
    <property type="evidence" value="ECO:0007669"/>
    <property type="project" value="InterPro"/>
</dbReference>
<reference evidence="2" key="2">
    <citation type="submission" date="2025-09" db="UniProtKB">
        <authorList>
            <consortium name="Ensembl"/>
        </authorList>
    </citation>
    <scope>IDENTIFICATION</scope>
</reference>
<keyword evidence="3" id="KW-1185">Reference proteome</keyword>
<dbReference type="AlphaFoldDB" id="A0A8D0F0K9"/>
<dbReference type="Proteomes" id="UP000694551">
    <property type="component" value="Unplaced"/>
</dbReference>
<dbReference type="PANTHER" id="PTHR45679:SF2">
    <property type="entry name" value="ER DEGRADATION-ENHANCING ALPHA-MANNOSIDASE-LIKE PROTEIN 3"/>
    <property type="match status" value="1"/>
</dbReference>
<dbReference type="GO" id="GO:0004571">
    <property type="term" value="F:mannosyl-oligosaccharide 1,2-alpha-mannosidase activity"/>
    <property type="evidence" value="ECO:0007669"/>
    <property type="project" value="InterPro"/>
</dbReference>
<keyword evidence="1" id="KW-0732">Signal</keyword>
<reference evidence="2" key="1">
    <citation type="submission" date="2025-08" db="UniProtKB">
        <authorList>
            <consortium name="Ensembl"/>
        </authorList>
    </citation>
    <scope>IDENTIFICATION</scope>
</reference>
<accession>A0A8D0F0K9</accession>
<name>A0A8D0F0K9_STROC</name>
<evidence type="ECO:0000256" key="1">
    <source>
        <dbReference type="SAM" id="SignalP"/>
    </source>
</evidence>
<dbReference type="Ensembl" id="ENSSOCT00000009798.1">
    <property type="protein sequence ID" value="ENSSOCP00000009552.1"/>
    <property type="gene ID" value="ENSSOCG00000007285.1"/>
</dbReference>
<proteinExistence type="predicted"/>
<feature type="signal peptide" evidence="1">
    <location>
        <begin position="1"/>
        <end position="16"/>
    </location>
</feature>
<feature type="chain" id="PRO_5034945494" evidence="1">
    <location>
        <begin position="17"/>
        <end position="76"/>
    </location>
</feature>
<sequence length="76" mass="8710">LFKLIGGWFFFGCAHAYPADELMPLTCRGRVRGQEPSRGDVDDALGKLYNLQPINLVQLTGPETYVCKKYFYYFLP</sequence>
<evidence type="ECO:0000313" key="3">
    <source>
        <dbReference type="Proteomes" id="UP000694551"/>
    </source>
</evidence>
<dbReference type="PANTHER" id="PTHR45679">
    <property type="entry name" value="ER DEGRADATION-ENHANCING ALPHA-MANNOSIDASE-LIKE PROTEIN 2"/>
    <property type="match status" value="1"/>
</dbReference>
<protein>
    <submittedName>
        <fullName evidence="2">Uncharacterized protein</fullName>
    </submittedName>
</protein>
<organism evidence="2 3">
    <name type="scientific">Strix occidentalis caurina</name>
    <name type="common">northern spotted owl</name>
    <dbReference type="NCBI Taxonomy" id="311401"/>
    <lineage>
        <taxon>Eukaryota</taxon>
        <taxon>Metazoa</taxon>
        <taxon>Chordata</taxon>
        <taxon>Craniata</taxon>
        <taxon>Vertebrata</taxon>
        <taxon>Euteleostomi</taxon>
        <taxon>Archelosauria</taxon>
        <taxon>Archosauria</taxon>
        <taxon>Dinosauria</taxon>
        <taxon>Saurischia</taxon>
        <taxon>Theropoda</taxon>
        <taxon>Coelurosauria</taxon>
        <taxon>Aves</taxon>
        <taxon>Neognathae</taxon>
        <taxon>Neoaves</taxon>
        <taxon>Telluraves</taxon>
        <taxon>Strigiformes</taxon>
        <taxon>Strigidae</taxon>
        <taxon>Strix</taxon>
    </lineage>
</organism>
<dbReference type="InterPro" id="IPR044674">
    <property type="entry name" value="EDEM1/2/3"/>
</dbReference>
<evidence type="ECO:0000313" key="2">
    <source>
        <dbReference type="Ensembl" id="ENSSOCP00000009552.1"/>
    </source>
</evidence>